<dbReference type="EMBL" id="JANLCM010000001">
    <property type="protein sequence ID" value="MCS5716616.1"/>
    <property type="molecule type" value="Genomic_DNA"/>
</dbReference>
<evidence type="ECO:0000313" key="6">
    <source>
        <dbReference type="EMBL" id="MCS5716616.1"/>
    </source>
</evidence>
<evidence type="ECO:0000313" key="7">
    <source>
        <dbReference type="Proteomes" id="UP001165584"/>
    </source>
</evidence>
<evidence type="ECO:0000259" key="5">
    <source>
        <dbReference type="Pfam" id="PF00535"/>
    </source>
</evidence>
<keyword evidence="7" id="KW-1185">Reference proteome</keyword>
<dbReference type="Pfam" id="PF00535">
    <property type="entry name" value="Glycos_transf_2"/>
    <property type="match status" value="1"/>
</dbReference>
<keyword evidence="3 6" id="KW-0328">Glycosyltransferase</keyword>
<evidence type="ECO:0000256" key="3">
    <source>
        <dbReference type="ARBA" id="ARBA00022676"/>
    </source>
</evidence>
<dbReference type="CDD" id="cd03801">
    <property type="entry name" value="GT4_PimA-like"/>
    <property type="match status" value="1"/>
</dbReference>
<dbReference type="PANTHER" id="PTHR43179">
    <property type="entry name" value="RHAMNOSYLTRANSFERASE WBBL"/>
    <property type="match status" value="1"/>
</dbReference>
<gene>
    <name evidence="6" type="ORF">N1027_00525</name>
</gene>
<evidence type="ECO:0000256" key="1">
    <source>
        <dbReference type="ARBA" id="ARBA00004776"/>
    </source>
</evidence>
<reference evidence="6" key="1">
    <citation type="submission" date="2022-08" db="EMBL/GenBank/DDBJ databases">
        <authorList>
            <person name="Deng Y."/>
            <person name="Han X.-F."/>
            <person name="Zhang Y.-Q."/>
        </authorList>
    </citation>
    <scope>NUCLEOTIDE SEQUENCE</scope>
    <source>
        <strain evidence="6">CPCC 205763</strain>
    </source>
</reference>
<dbReference type="InterPro" id="IPR001173">
    <property type="entry name" value="Glyco_trans_2-like"/>
</dbReference>
<dbReference type="Pfam" id="PF13692">
    <property type="entry name" value="Glyco_trans_1_4"/>
    <property type="match status" value="1"/>
</dbReference>
<dbReference type="GO" id="GO:0016757">
    <property type="term" value="F:glycosyltransferase activity"/>
    <property type="evidence" value="ECO:0007669"/>
    <property type="project" value="UniProtKB-KW"/>
</dbReference>
<dbReference type="EC" id="2.4.-.-" evidence="6"/>
<comment type="pathway">
    <text evidence="1">Cell wall biogenesis; cell wall polysaccharide biosynthesis.</text>
</comment>
<dbReference type="PANTHER" id="PTHR43179:SF12">
    <property type="entry name" value="GALACTOFURANOSYLTRANSFERASE GLFT2"/>
    <property type="match status" value="1"/>
</dbReference>
<comment type="caution">
    <text evidence="6">The sequence shown here is derived from an EMBL/GenBank/DDBJ whole genome shotgun (WGS) entry which is preliminary data.</text>
</comment>
<accession>A0ABT2GKG1</accession>
<evidence type="ECO:0000256" key="4">
    <source>
        <dbReference type="ARBA" id="ARBA00022679"/>
    </source>
</evidence>
<dbReference type="SUPFAM" id="SSF53448">
    <property type="entry name" value="Nucleotide-diphospho-sugar transferases"/>
    <property type="match status" value="1"/>
</dbReference>
<dbReference type="CDD" id="cd04186">
    <property type="entry name" value="GT_2_like_c"/>
    <property type="match status" value="1"/>
</dbReference>
<dbReference type="RefSeq" id="WP_259503868.1">
    <property type="nucleotide sequence ID" value="NZ_JANLCM010000001.1"/>
</dbReference>
<protein>
    <submittedName>
        <fullName evidence="6">Glycosyltransferase</fullName>
        <ecNumber evidence="6">2.4.-.-</ecNumber>
    </submittedName>
</protein>
<sequence>MKIPAPKAESGVVSVVIVNFRGADDTIECVRQLGEVDWPAANLDVVVVENGSGDDSLARLTEAFRGDGRVRVVESPENLGFAGGSNLGASLARGEFVAFLNSDAKPDPSWIRGAVAEFDTSPAIAAVGSKVLDWDGKVVDFVGGSLSWFGMGYKDHENEPDDERFSAPRDILYGTGSALFVRASVFAEVGGFDERYFMFYEDVDLGWRLNLLGYRVRFAPASVVYHRHHASMRSFGPYRESYLLERNALATLYKNLSPENLARFLPGAMALLARRAVAKSDLDSQLFDIRRFDQAADGEFDETTPIAKESLAGLFALDQFVEDLESLSVTRDDIQSRRRRTDAELFRLFGNMIHPLLGGSSYLAGFRAVVDAFDIESSTDRRHILVITGDSLGEKMAGPGLRAWKISEALSAEHDVRLVTWNAANRRSDRFEVEHVQLQNERQMRVHEEWADVIFFQGYALHHFTTLQKSQKIVVADIYDPMHLEQLEQGREFGTERWTNIVRSATEVLNAQLARADFFLCASERQRLFWLGQLAALGRINPANYAADDSLDELISIAPFGLDSTPPRHTRDAIRGVVPGIGKSDKVIIWGGGIYNWFDTLTLVRAVGQLAERRPDVRLFFMGTAHPNPDVPEMAVVQKTRQLAADLGLTDTNVFFNESWVDLDDRQNYLLEADVGVSTHFDHIETTFSFRTRILDYLWAGLPIVTTEGDSFGDLVEKEGLGVSVPERDVDALADALERMLYDAPEREAAQQAVARVRERFTWEETLRPLVEFCRDPHPAADRVLGSLSSPLDVAGAGRRGRPVTAEEKFQAISTRRHGVRRDIALARHYLTSGGLSSLGGKIRSRLQHARATKG</sequence>
<proteinExistence type="inferred from homology"/>
<dbReference type="Proteomes" id="UP001165584">
    <property type="component" value="Unassembled WGS sequence"/>
</dbReference>
<dbReference type="Gene3D" id="3.90.550.10">
    <property type="entry name" value="Spore Coat Polysaccharide Biosynthesis Protein SpsA, Chain A"/>
    <property type="match status" value="1"/>
</dbReference>
<dbReference type="Gene3D" id="3.40.50.2000">
    <property type="entry name" value="Glycogen Phosphorylase B"/>
    <property type="match status" value="1"/>
</dbReference>
<comment type="similarity">
    <text evidence="2">Belongs to the glycosyltransferase 2 family.</text>
</comment>
<dbReference type="SUPFAM" id="SSF53756">
    <property type="entry name" value="UDP-Glycosyltransferase/glycogen phosphorylase"/>
    <property type="match status" value="1"/>
</dbReference>
<feature type="domain" description="Glycosyltransferase 2-like" evidence="5">
    <location>
        <begin position="14"/>
        <end position="129"/>
    </location>
</feature>
<evidence type="ECO:0000256" key="2">
    <source>
        <dbReference type="ARBA" id="ARBA00006739"/>
    </source>
</evidence>
<keyword evidence="4 6" id="KW-0808">Transferase</keyword>
<name>A0ABT2GKG1_9MICO</name>
<dbReference type="InterPro" id="IPR029044">
    <property type="entry name" value="Nucleotide-diphossugar_trans"/>
</dbReference>
<organism evidence="6 7">
    <name type="scientific">Herbiconiux aconitum</name>
    <dbReference type="NCBI Taxonomy" id="2970913"/>
    <lineage>
        <taxon>Bacteria</taxon>
        <taxon>Bacillati</taxon>
        <taxon>Actinomycetota</taxon>
        <taxon>Actinomycetes</taxon>
        <taxon>Micrococcales</taxon>
        <taxon>Microbacteriaceae</taxon>
        <taxon>Herbiconiux</taxon>
    </lineage>
</organism>